<dbReference type="Gene3D" id="1.20.120.550">
    <property type="entry name" value="Membrane associated eicosanoid/glutathione metabolism-like domain"/>
    <property type="match status" value="1"/>
</dbReference>
<dbReference type="GO" id="GO:0004602">
    <property type="term" value="F:glutathione peroxidase activity"/>
    <property type="evidence" value="ECO:0007669"/>
    <property type="project" value="TreeGrafter"/>
</dbReference>
<evidence type="ECO:0000256" key="2">
    <source>
        <dbReference type="ARBA" id="ARBA00022692"/>
    </source>
</evidence>
<feature type="transmembrane region" description="Helical" evidence="5">
    <location>
        <begin position="159"/>
        <end position="181"/>
    </location>
</feature>
<proteinExistence type="predicted"/>
<name>A0A7S1YB30_9STRA</name>
<dbReference type="InterPro" id="IPR023352">
    <property type="entry name" value="MAPEG-like_dom_sf"/>
</dbReference>
<evidence type="ECO:0000256" key="4">
    <source>
        <dbReference type="ARBA" id="ARBA00023136"/>
    </source>
</evidence>
<accession>A0A7S1YB30</accession>
<evidence type="ECO:0000256" key="3">
    <source>
        <dbReference type="ARBA" id="ARBA00022989"/>
    </source>
</evidence>
<dbReference type="AlphaFoldDB" id="A0A7S1YB30"/>
<organism evidence="6">
    <name type="scientific">Grammatophora oceanica</name>
    <dbReference type="NCBI Taxonomy" id="210454"/>
    <lineage>
        <taxon>Eukaryota</taxon>
        <taxon>Sar</taxon>
        <taxon>Stramenopiles</taxon>
        <taxon>Ochrophyta</taxon>
        <taxon>Bacillariophyta</taxon>
        <taxon>Fragilariophyceae</taxon>
        <taxon>Fragilariophycidae</taxon>
        <taxon>Rhabdonematales</taxon>
        <taxon>Grammatophoraceae</taxon>
        <taxon>Grammatophora</taxon>
    </lineage>
</organism>
<dbReference type="Pfam" id="PF01124">
    <property type="entry name" value="MAPEG"/>
    <property type="match status" value="1"/>
</dbReference>
<evidence type="ECO:0000313" key="6">
    <source>
        <dbReference type="EMBL" id="CAD9293213.1"/>
    </source>
</evidence>
<gene>
    <name evidence="6" type="ORF">GOCE00092_LOCUS17939</name>
</gene>
<protein>
    <recommendedName>
        <fullName evidence="7">Glutathione transferase</fullName>
    </recommendedName>
</protein>
<reference evidence="6" key="1">
    <citation type="submission" date="2021-01" db="EMBL/GenBank/DDBJ databases">
        <authorList>
            <person name="Corre E."/>
            <person name="Pelletier E."/>
            <person name="Niang G."/>
            <person name="Scheremetjew M."/>
            <person name="Finn R."/>
            <person name="Kale V."/>
            <person name="Holt S."/>
            <person name="Cochrane G."/>
            <person name="Meng A."/>
            <person name="Brown T."/>
            <person name="Cohen L."/>
        </authorList>
    </citation>
    <scope>NUCLEOTIDE SEQUENCE</scope>
    <source>
        <strain evidence="6">CCMP 410</strain>
    </source>
</reference>
<keyword evidence="4 5" id="KW-0472">Membrane</keyword>
<dbReference type="PANTHER" id="PTHR10250:SF15">
    <property type="entry name" value="MICROSOMAL GLUTATHIONE S-TRANSFERASE-RELATED"/>
    <property type="match status" value="1"/>
</dbReference>
<evidence type="ECO:0000256" key="1">
    <source>
        <dbReference type="ARBA" id="ARBA00004141"/>
    </source>
</evidence>
<evidence type="ECO:0000256" key="5">
    <source>
        <dbReference type="SAM" id="Phobius"/>
    </source>
</evidence>
<dbReference type="GO" id="GO:0006691">
    <property type="term" value="P:leukotriene metabolic process"/>
    <property type="evidence" value="ECO:0007669"/>
    <property type="project" value="UniProtKB-ARBA"/>
</dbReference>
<keyword evidence="2 5" id="KW-0812">Transmembrane</keyword>
<dbReference type="PANTHER" id="PTHR10250">
    <property type="entry name" value="MICROSOMAL GLUTATHIONE S-TRANSFERASE"/>
    <property type="match status" value="1"/>
</dbReference>
<dbReference type="InterPro" id="IPR001129">
    <property type="entry name" value="Membr-assoc_MAPEG"/>
</dbReference>
<feature type="transmembrane region" description="Helical" evidence="5">
    <location>
        <begin position="51"/>
        <end position="69"/>
    </location>
</feature>
<comment type="subcellular location">
    <subcellularLocation>
        <location evidence="1">Membrane</location>
        <topology evidence="1">Multi-pass membrane protein</topology>
    </subcellularLocation>
</comment>
<keyword evidence="3 5" id="KW-1133">Transmembrane helix</keyword>
<dbReference type="GO" id="GO:0004364">
    <property type="term" value="F:glutathione transferase activity"/>
    <property type="evidence" value="ECO:0007669"/>
    <property type="project" value="TreeGrafter"/>
</dbReference>
<dbReference type="EMBL" id="HBGK01034741">
    <property type="protein sequence ID" value="CAD9293213.1"/>
    <property type="molecule type" value="Transcribed_RNA"/>
</dbReference>
<dbReference type="InterPro" id="IPR050997">
    <property type="entry name" value="MAPEG"/>
</dbReference>
<dbReference type="GO" id="GO:0016020">
    <property type="term" value="C:membrane"/>
    <property type="evidence" value="ECO:0007669"/>
    <property type="project" value="UniProtKB-SubCell"/>
</dbReference>
<sequence length="186" mass="20652">MLRLPLLIVLAKYFPIALCLLFCGRLSTSTQAKDLTVANRCSRIVMAEDPYAELWLCAIVTVLVYFLNARSGIAVGRARHKYNVPMPLSNGPSEFQRVFRAHANNAEQYPQFLALMWTTATVGGFPLVAGGLGVLWVVLRNLYVSQYHKAAKGVTAYSNPSYMVLGTYAILTLGSIVYRLLKSFVR</sequence>
<feature type="transmembrane region" description="Helical" evidence="5">
    <location>
        <begin position="112"/>
        <end position="139"/>
    </location>
</feature>
<evidence type="ECO:0008006" key="7">
    <source>
        <dbReference type="Google" id="ProtNLM"/>
    </source>
</evidence>
<dbReference type="SUPFAM" id="SSF161084">
    <property type="entry name" value="MAPEG domain-like"/>
    <property type="match status" value="1"/>
</dbReference>